<gene>
    <name evidence="3" type="ORF">BTO16_11975</name>
</gene>
<dbReference type="EMBL" id="MSCM01000002">
    <property type="protein sequence ID" value="PQJ76604.1"/>
    <property type="molecule type" value="Genomic_DNA"/>
</dbReference>
<organism evidence="3 4">
    <name type="scientific">Polaribacter glomeratus</name>
    <dbReference type="NCBI Taxonomy" id="102"/>
    <lineage>
        <taxon>Bacteria</taxon>
        <taxon>Pseudomonadati</taxon>
        <taxon>Bacteroidota</taxon>
        <taxon>Flavobacteriia</taxon>
        <taxon>Flavobacteriales</taxon>
        <taxon>Flavobacteriaceae</taxon>
    </lineage>
</organism>
<keyword evidence="2" id="KW-0812">Transmembrane</keyword>
<protein>
    <recommendedName>
        <fullName evidence="5">CBM6 domain-containing protein</fullName>
    </recommendedName>
</protein>
<keyword evidence="2" id="KW-1133">Transmembrane helix</keyword>
<dbReference type="InterPro" id="IPR013783">
    <property type="entry name" value="Ig-like_fold"/>
</dbReference>
<dbReference type="OrthoDB" id="6382233at2"/>
<evidence type="ECO:0000256" key="2">
    <source>
        <dbReference type="SAM" id="Phobius"/>
    </source>
</evidence>
<dbReference type="Pfam" id="PF17957">
    <property type="entry name" value="Big_7"/>
    <property type="match status" value="1"/>
</dbReference>
<dbReference type="NCBIfam" id="TIGR04183">
    <property type="entry name" value="Por_Secre_tail"/>
    <property type="match status" value="1"/>
</dbReference>
<proteinExistence type="predicted"/>
<keyword evidence="4" id="KW-1185">Reference proteome</keyword>
<evidence type="ECO:0000313" key="4">
    <source>
        <dbReference type="Proteomes" id="UP000239068"/>
    </source>
</evidence>
<reference evidence="3 4" key="1">
    <citation type="submission" date="2016-12" db="EMBL/GenBank/DDBJ databases">
        <title>Trade-off between light-utilization and light-protection in marine flavobacteria.</title>
        <authorList>
            <person name="Kumagai Y."/>
            <person name="Yoshizawa S."/>
            <person name="Kogure K."/>
            <person name="Iwasaki W."/>
        </authorList>
    </citation>
    <scope>NUCLEOTIDE SEQUENCE [LARGE SCALE GENOMIC DNA]</scope>
    <source>
        <strain evidence="3 4">ATCC 43844</strain>
    </source>
</reference>
<evidence type="ECO:0000313" key="3">
    <source>
        <dbReference type="EMBL" id="PQJ76604.1"/>
    </source>
</evidence>
<dbReference type="Proteomes" id="UP000239068">
    <property type="component" value="Unassembled WGS sequence"/>
</dbReference>
<dbReference type="AlphaFoldDB" id="A0A2S7WG77"/>
<feature type="transmembrane region" description="Helical" evidence="2">
    <location>
        <begin position="13"/>
        <end position="31"/>
    </location>
</feature>
<evidence type="ECO:0000256" key="1">
    <source>
        <dbReference type="ARBA" id="ARBA00022729"/>
    </source>
</evidence>
<comment type="caution">
    <text evidence="3">The sequence shown here is derived from an EMBL/GenBank/DDBJ whole genome shotgun (WGS) entry which is preliminary data.</text>
</comment>
<keyword evidence="2" id="KW-0472">Membrane</keyword>
<name>A0A2S7WG77_9FLAO</name>
<dbReference type="RefSeq" id="WP_105021921.1">
    <property type="nucleotide sequence ID" value="NZ_MSCM01000002.1"/>
</dbReference>
<accession>A0A2S7WG77</accession>
<evidence type="ECO:0008006" key="5">
    <source>
        <dbReference type="Google" id="ProtNLM"/>
    </source>
</evidence>
<dbReference type="Gene3D" id="2.60.40.10">
    <property type="entry name" value="Immunoglobulins"/>
    <property type="match status" value="1"/>
</dbReference>
<sequence>MDLQNNNNIKEKAFYYFMFLYFLFGTTLEMFSQKIFLEKAGIVMMEAENTTSPLDLWVTSTTFSTFSGTGHLEFSGGVVTGSGSPLSPLVYKFKINEAGDYSLNVRGRSRLLADEPQDWGNDAWFKVQGDYTVGVNGPPDISWMNTDTKIFVGRGGNGDWGWGTNYDRNHLQPKAIFSFKAGEIYTLTMSGRSQRFNVDRILLAKTSIPTHQARAITQESQWFDDGGIVERYTYDAINHFTNINVGEVDYYKDVARSALAIDASAVTDRGKFAKANTDFKGKNDTYNVILKTLAEFDGECSYRFLVNDVVVGTYTNPSVSQDKDYQHQEVIFEGVKINKGDIIAVESNSHTNGIISEGTGTAWARGRWKSVAMVPTVYQGRVAVVADGNYRDSDDIAGTPISLAILKALGLENQLVHYSHSCDLVPGANDPGGAFREAEMQTSCDGTALRFGGFDHITFFNCQLQKAAAIKDLKDKINDSSKSNPLWIIEAGEPDIIWEAVNAAEVSKRAFIFVITHHPANDVGDTYDLSDVMSLGIPTTNLKSIPDQNILLKKPLSDWYWARDHTDSRINWLWDRGFVAQTTAMNYPAIVGKFDCSDAGMIYYWATIKSGGDFSCDVLKLKELFLEYIPVIPPDAEFLNPKNEKIFETGSTIEVEAAPNIDASQIQSIELFIDDVSVSILNQAPYTWGFNGQSNTQLENMDEGSYVLLLKTTNTSAKISTATIIVYVKTPVVHEPYGGVIHNIPGIIQIEDYDEGGEGVAFHDTTDGNSGGVYRTKEGENVDIGTGGSGFVTESLSGGEFTRYSVNVEEDGVYQILVNYFTYSVTSKPLEAYILPIDLTSSTQLFAALGGSSTTGIKKIVNENDEVIFGDYTSSNFNLTKGNWILEFRIPNGGAGPRYDYITLNKVETLGLNYLNNEKEILNIYPVPSNYGIFNLSTSQTWIVYSTLGKQILKGEGNLVNISKFSKGVYILKTKNGIKKRLLYN</sequence>
<dbReference type="InterPro" id="IPR026444">
    <property type="entry name" value="Secre_tail"/>
</dbReference>
<dbReference type="CDD" id="cd04080">
    <property type="entry name" value="CBM6_cellulase-like"/>
    <property type="match status" value="1"/>
</dbReference>
<keyword evidence="1" id="KW-0732">Signal</keyword>
<dbReference type="Gene3D" id="2.60.120.260">
    <property type="entry name" value="Galactose-binding domain-like"/>
    <property type="match status" value="2"/>
</dbReference>